<dbReference type="GO" id="GO:0046488">
    <property type="term" value="P:phosphatidylinositol metabolic process"/>
    <property type="evidence" value="ECO:0007669"/>
    <property type="project" value="TreeGrafter"/>
</dbReference>
<comment type="caution">
    <text evidence="2">The sequence shown here is derived from an EMBL/GenBank/DDBJ whole genome shotgun (WGS) entry which is preliminary data.</text>
</comment>
<name>A0A4C1XP98_EUMVA</name>
<evidence type="ECO:0000259" key="1">
    <source>
        <dbReference type="SMART" id="SM00148"/>
    </source>
</evidence>
<dbReference type="GO" id="GO:0007265">
    <property type="term" value="P:Ras protein signal transduction"/>
    <property type="evidence" value="ECO:0007669"/>
    <property type="project" value="TreeGrafter"/>
</dbReference>
<dbReference type="SMART" id="SM00148">
    <property type="entry name" value="PLCXc"/>
    <property type="match status" value="1"/>
</dbReference>
<dbReference type="Pfam" id="PF00388">
    <property type="entry name" value="PI-PLC-X"/>
    <property type="match status" value="1"/>
</dbReference>
<organism evidence="2 3">
    <name type="scientific">Eumeta variegata</name>
    <name type="common">Bagworm moth</name>
    <name type="synonym">Eumeta japonica</name>
    <dbReference type="NCBI Taxonomy" id="151549"/>
    <lineage>
        <taxon>Eukaryota</taxon>
        <taxon>Metazoa</taxon>
        <taxon>Ecdysozoa</taxon>
        <taxon>Arthropoda</taxon>
        <taxon>Hexapoda</taxon>
        <taxon>Insecta</taxon>
        <taxon>Pterygota</taxon>
        <taxon>Neoptera</taxon>
        <taxon>Endopterygota</taxon>
        <taxon>Lepidoptera</taxon>
        <taxon>Glossata</taxon>
        <taxon>Ditrysia</taxon>
        <taxon>Tineoidea</taxon>
        <taxon>Psychidae</taxon>
        <taxon>Oiketicinae</taxon>
        <taxon>Eumeta</taxon>
    </lineage>
</organism>
<dbReference type="Gene3D" id="1.10.238.10">
    <property type="entry name" value="EF-hand"/>
    <property type="match status" value="1"/>
</dbReference>
<dbReference type="InterPro" id="IPR000909">
    <property type="entry name" value="PLipase_C_PInositol-sp_X_dom"/>
</dbReference>
<dbReference type="InterPro" id="IPR017946">
    <property type="entry name" value="PLC-like_Pdiesterase_TIM-brl"/>
</dbReference>
<dbReference type="EMBL" id="BGZK01000935">
    <property type="protein sequence ID" value="GBP65651.1"/>
    <property type="molecule type" value="Genomic_DNA"/>
</dbReference>
<dbReference type="GO" id="GO:0007186">
    <property type="term" value="P:G protein-coupled receptor signaling pathway"/>
    <property type="evidence" value="ECO:0007669"/>
    <property type="project" value="TreeGrafter"/>
</dbReference>
<dbReference type="PROSITE" id="PS50007">
    <property type="entry name" value="PIPLC_X_DOMAIN"/>
    <property type="match status" value="1"/>
</dbReference>
<dbReference type="InterPro" id="IPR001192">
    <property type="entry name" value="PI-PLC_fam"/>
</dbReference>
<gene>
    <name evidence="2" type="primary">plc-1</name>
    <name evidence="2" type="ORF">EVAR_53460_1</name>
</gene>
<dbReference type="Pfam" id="PF09279">
    <property type="entry name" value="EF-hand_like"/>
    <property type="match status" value="1"/>
</dbReference>
<dbReference type="OrthoDB" id="269822at2759"/>
<protein>
    <submittedName>
        <fullName evidence="2">1-phosphatidylinositol 4,5-bisphosphate phosphodiesterase epsilon-1</fullName>
    </submittedName>
</protein>
<dbReference type="STRING" id="151549.A0A4C1XP98"/>
<dbReference type="PANTHER" id="PTHR10336">
    <property type="entry name" value="PHOSPHOINOSITIDE-SPECIFIC PHOSPHOLIPASE C FAMILY PROTEIN"/>
    <property type="match status" value="1"/>
</dbReference>
<evidence type="ECO:0000313" key="3">
    <source>
        <dbReference type="Proteomes" id="UP000299102"/>
    </source>
</evidence>
<sequence length="485" mass="54464">MMSASFHKSGKMALLIQVSEITTRIRIRLGGNSWKSLFTDVTEFRSLVTRCDAHSRSSVPPILTRPLLTRGHINKAHLSAAYYIKSLASTAGNRQSFPYYSRYRNTIVAPPPYLKRLETSEQFWKNLKHLRTGSVGYETQLEFIDFVALFRSFSLVMRSELRDVFEQLAVPRSRALLAAEKSRSSPELFRSKAKFKTGSPSLLLSNLDAVLPRHFLFLMLSNISLVSAYDSIGSFNEGLLTRNGSLDIEPPTEKAARKKAFDLLAAAALPGATSDVGGRVLSSPTLGKFCETRQNEPKTEQQLRDIIQRHEPDPTLRAENCLSFEGFVRFLTDKDNYAFVPEQRKASHYVSHASASDEEEVVTTSSNLAKEMAGPLSQYYIASSHNTYLTGHQLKGESSVELYSQEFVRFIKLPLGIAQLLIVFEKVDMLLLLAKPPTHWQLLCDCASMGRGDYLLSDSRHVLSPLENDYESKTVLYSLVLDLTM</sequence>
<evidence type="ECO:0000313" key="2">
    <source>
        <dbReference type="EMBL" id="GBP65651.1"/>
    </source>
</evidence>
<dbReference type="SUPFAM" id="SSF47473">
    <property type="entry name" value="EF-hand"/>
    <property type="match status" value="1"/>
</dbReference>
<reference evidence="2 3" key="1">
    <citation type="journal article" date="2019" name="Commun. Biol.">
        <title>The bagworm genome reveals a unique fibroin gene that provides high tensile strength.</title>
        <authorList>
            <person name="Kono N."/>
            <person name="Nakamura H."/>
            <person name="Ohtoshi R."/>
            <person name="Tomita M."/>
            <person name="Numata K."/>
            <person name="Arakawa K."/>
        </authorList>
    </citation>
    <scope>NUCLEOTIDE SEQUENCE [LARGE SCALE GENOMIC DNA]</scope>
</reference>
<dbReference type="InterPro" id="IPR015359">
    <property type="entry name" value="PLC_EF-hand-like"/>
</dbReference>
<dbReference type="Proteomes" id="UP000299102">
    <property type="component" value="Unassembled WGS sequence"/>
</dbReference>
<dbReference type="PANTHER" id="PTHR10336:SF6">
    <property type="entry name" value="1-PHOSPHATIDYLINOSITOL 4,5-BISPHOSPHATE PHOSPHODIESTERASE EPSILON-1"/>
    <property type="match status" value="1"/>
</dbReference>
<dbReference type="GO" id="GO:0004435">
    <property type="term" value="F:phosphatidylinositol-4,5-bisphosphate phospholipase C activity"/>
    <property type="evidence" value="ECO:0007669"/>
    <property type="project" value="TreeGrafter"/>
</dbReference>
<feature type="domain" description="Phosphatidylinositol-specific phospholipase C X" evidence="1">
    <location>
        <begin position="370"/>
        <end position="459"/>
    </location>
</feature>
<dbReference type="Gene3D" id="3.20.20.190">
    <property type="entry name" value="Phosphatidylinositol (PI) phosphodiesterase"/>
    <property type="match status" value="1"/>
</dbReference>
<dbReference type="SUPFAM" id="SSF51695">
    <property type="entry name" value="PLC-like phosphodiesterases"/>
    <property type="match status" value="1"/>
</dbReference>
<accession>A0A4C1XP98</accession>
<dbReference type="GO" id="GO:0051209">
    <property type="term" value="P:release of sequestered calcium ion into cytosol"/>
    <property type="evidence" value="ECO:0007669"/>
    <property type="project" value="TreeGrafter"/>
</dbReference>
<keyword evidence="3" id="KW-1185">Reference proteome</keyword>
<dbReference type="GO" id="GO:0048015">
    <property type="term" value="P:phosphatidylinositol-mediated signaling"/>
    <property type="evidence" value="ECO:0007669"/>
    <property type="project" value="TreeGrafter"/>
</dbReference>
<dbReference type="AlphaFoldDB" id="A0A4C1XP98"/>
<dbReference type="InterPro" id="IPR011992">
    <property type="entry name" value="EF-hand-dom_pair"/>
</dbReference>
<proteinExistence type="predicted"/>